<evidence type="ECO:0000256" key="3">
    <source>
        <dbReference type="SAM" id="MobiDB-lite"/>
    </source>
</evidence>
<comment type="subcellular location">
    <subcellularLocation>
        <location evidence="1">Membrane</location>
    </subcellularLocation>
</comment>
<name>A0A1H7GYB3_9BURK</name>
<dbReference type="RefSeq" id="WP_090541621.1">
    <property type="nucleotide sequence ID" value="NZ_FNSR01000001.1"/>
</dbReference>
<keyword evidence="4" id="KW-1133">Transmembrane helix</keyword>
<dbReference type="STRING" id="416943.SAMN05445871_0312"/>
<dbReference type="GO" id="GO:0016020">
    <property type="term" value="C:membrane"/>
    <property type="evidence" value="ECO:0007669"/>
    <property type="project" value="UniProtKB-SubCell"/>
</dbReference>
<feature type="domain" description="Motility protein B-like N-terminal" evidence="5">
    <location>
        <begin position="13"/>
        <end position="44"/>
    </location>
</feature>
<evidence type="ECO:0000313" key="7">
    <source>
        <dbReference type="Proteomes" id="UP000199120"/>
    </source>
</evidence>
<protein>
    <submittedName>
        <fullName evidence="6">Flagellar motor protein MotB</fullName>
    </submittedName>
</protein>
<keyword evidence="6" id="KW-0969">Cilium</keyword>
<dbReference type="InterPro" id="IPR025713">
    <property type="entry name" value="MotB-like_N_dom"/>
</dbReference>
<dbReference type="SUPFAM" id="SSF103088">
    <property type="entry name" value="OmpA-like"/>
    <property type="match status" value="1"/>
</dbReference>
<evidence type="ECO:0000256" key="4">
    <source>
        <dbReference type="SAM" id="Phobius"/>
    </source>
</evidence>
<gene>
    <name evidence="6" type="ORF">SAMN05192542_1029</name>
</gene>
<keyword evidence="6" id="KW-0282">Flagellum</keyword>
<dbReference type="Pfam" id="PF13677">
    <property type="entry name" value="MotB_plug"/>
    <property type="match status" value="1"/>
</dbReference>
<evidence type="ECO:0000313" key="6">
    <source>
        <dbReference type="EMBL" id="SEK41640.1"/>
    </source>
</evidence>
<dbReference type="Proteomes" id="UP000199120">
    <property type="component" value="Unassembled WGS sequence"/>
</dbReference>
<feature type="transmembrane region" description="Helical" evidence="4">
    <location>
        <begin position="20"/>
        <end position="46"/>
    </location>
</feature>
<keyword evidence="7" id="KW-1185">Reference proteome</keyword>
<proteinExistence type="predicted"/>
<dbReference type="Gene3D" id="3.30.1330.60">
    <property type="entry name" value="OmpA-like domain"/>
    <property type="match status" value="1"/>
</dbReference>
<dbReference type="AlphaFoldDB" id="A0A1H7GYB3"/>
<dbReference type="OrthoDB" id="9815217at2"/>
<evidence type="ECO:0000256" key="2">
    <source>
        <dbReference type="ARBA" id="ARBA00023136"/>
    </source>
</evidence>
<keyword evidence="4" id="KW-0812">Transmembrane</keyword>
<evidence type="ECO:0000259" key="5">
    <source>
        <dbReference type="Pfam" id="PF13677"/>
    </source>
</evidence>
<accession>A0A1H7GYB3</accession>
<evidence type="ECO:0000256" key="1">
    <source>
        <dbReference type="ARBA" id="ARBA00004370"/>
    </source>
</evidence>
<keyword evidence="2 4" id="KW-0472">Membrane</keyword>
<dbReference type="InterPro" id="IPR036737">
    <property type="entry name" value="OmpA-like_sf"/>
</dbReference>
<reference evidence="7" key="1">
    <citation type="submission" date="2016-10" db="EMBL/GenBank/DDBJ databases">
        <authorList>
            <person name="Varghese N."/>
            <person name="Submissions S."/>
        </authorList>
    </citation>
    <scope>NUCLEOTIDE SEQUENCE [LARGE SCALE GENOMIC DNA]</scope>
    <source>
        <strain evidence="7">LMG 26416</strain>
    </source>
</reference>
<feature type="region of interest" description="Disordered" evidence="3">
    <location>
        <begin position="218"/>
        <end position="239"/>
    </location>
</feature>
<sequence length="239" mass="26562">MLGIKAPRRRGSRDDGEKPFWISFSDLMTALMVLFLVAMAVALMAVTQGLQQIKKATEERDKTIESCVADVDALTKLDVFKGVTVRGHSIDFGTLVQFQDNAHKFENPDDEHFVRKFVPRVLDVARSAKCDKWLKRVVVEGFASKTGDYLFNLNLSYLRSQRVLCALLSTQPPDALSAADRALIQTLFLAGGSSFNTTSSSAAQMRRVEIKLEFRDLGSAKEPPPDIPLDPGLRCPNDR</sequence>
<dbReference type="EMBL" id="FOAJ01000002">
    <property type="protein sequence ID" value="SEK41640.1"/>
    <property type="molecule type" value="Genomic_DNA"/>
</dbReference>
<organism evidence="6 7">
    <name type="scientific">Paraburkholderia caballeronis</name>
    <dbReference type="NCBI Taxonomy" id="416943"/>
    <lineage>
        <taxon>Bacteria</taxon>
        <taxon>Pseudomonadati</taxon>
        <taxon>Pseudomonadota</taxon>
        <taxon>Betaproteobacteria</taxon>
        <taxon>Burkholderiales</taxon>
        <taxon>Burkholderiaceae</taxon>
        <taxon>Paraburkholderia</taxon>
    </lineage>
</organism>
<keyword evidence="6" id="KW-0966">Cell projection</keyword>